<comment type="subcellular location">
    <subcellularLocation>
        <location evidence="1">Nucleus</location>
    </subcellularLocation>
</comment>
<keyword evidence="5" id="KW-0804">Transcription</keyword>
<dbReference type="SMART" id="SM00717">
    <property type="entry name" value="SANT"/>
    <property type="match status" value="2"/>
</dbReference>
<dbReference type="Gene3D" id="1.10.10.60">
    <property type="entry name" value="Homeodomain-like"/>
    <property type="match status" value="2"/>
</dbReference>
<evidence type="ECO:0000259" key="7">
    <source>
        <dbReference type="PROSITE" id="PS50090"/>
    </source>
</evidence>
<organism evidence="9 10">
    <name type="scientific">Oldenlandia corymbosa var. corymbosa</name>
    <dbReference type="NCBI Taxonomy" id="529605"/>
    <lineage>
        <taxon>Eukaryota</taxon>
        <taxon>Viridiplantae</taxon>
        <taxon>Streptophyta</taxon>
        <taxon>Embryophyta</taxon>
        <taxon>Tracheophyta</taxon>
        <taxon>Spermatophyta</taxon>
        <taxon>Magnoliopsida</taxon>
        <taxon>eudicotyledons</taxon>
        <taxon>Gunneridae</taxon>
        <taxon>Pentapetalae</taxon>
        <taxon>asterids</taxon>
        <taxon>lamiids</taxon>
        <taxon>Gentianales</taxon>
        <taxon>Rubiaceae</taxon>
        <taxon>Rubioideae</taxon>
        <taxon>Spermacoceae</taxon>
        <taxon>Hedyotis-Oldenlandia complex</taxon>
        <taxon>Oldenlandia</taxon>
    </lineage>
</organism>
<evidence type="ECO:0000256" key="1">
    <source>
        <dbReference type="ARBA" id="ARBA00004123"/>
    </source>
</evidence>
<dbReference type="InterPro" id="IPR001005">
    <property type="entry name" value="SANT/Myb"/>
</dbReference>
<dbReference type="InterPro" id="IPR017930">
    <property type="entry name" value="Myb_dom"/>
</dbReference>
<proteinExistence type="predicted"/>
<dbReference type="CDD" id="cd00167">
    <property type="entry name" value="SANT"/>
    <property type="match status" value="2"/>
</dbReference>
<name>A0AAV1C8X6_OLDCO</name>
<dbReference type="FunFam" id="1.10.10.60:FF:000344">
    <property type="entry name" value="Transcription factor MYB44"/>
    <property type="match status" value="1"/>
</dbReference>
<evidence type="ECO:0000256" key="2">
    <source>
        <dbReference type="ARBA" id="ARBA00022737"/>
    </source>
</evidence>
<keyword evidence="2" id="KW-0677">Repeat</keyword>
<feature type="domain" description="HTH myb-type" evidence="8">
    <location>
        <begin position="58"/>
        <end position="109"/>
    </location>
</feature>
<dbReference type="Proteomes" id="UP001161247">
    <property type="component" value="Chromosome 1"/>
</dbReference>
<keyword evidence="4" id="KW-0238">DNA-binding</keyword>
<dbReference type="FunFam" id="1.10.10.60:FF:000060">
    <property type="entry name" value="MYB transcription factor"/>
    <property type="match status" value="1"/>
</dbReference>
<evidence type="ECO:0000259" key="8">
    <source>
        <dbReference type="PROSITE" id="PS51294"/>
    </source>
</evidence>
<reference evidence="9" key="1">
    <citation type="submission" date="2023-03" db="EMBL/GenBank/DDBJ databases">
        <authorList>
            <person name="Julca I."/>
        </authorList>
    </citation>
    <scope>NUCLEOTIDE SEQUENCE</scope>
</reference>
<dbReference type="PANTHER" id="PTHR45614:SF229">
    <property type="entry name" value="MYB TRANSCRIPTION FACTOR-LIKE PROTEIN-RELATED"/>
    <property type="match status" value="1"/>
</dbReference>
<protein>
    <submittedName>
        <fullName evidence="9">OLC1v1026696C1</fullName>
    </submittedName>
</protein>
<dbReference type="GO" id="GO:0000981">
    <property type="term" value="F:DNA-binding transcription factor activity, RNA polymerase II-specific"/>
    <property type="evidence" value="ECO:0007669"/>
    <property type="project" value="TreeGrafter"/>
</dbReference>
<dbReference type="EMBL" id="OX459118">
    <property type="protein sequence ID" value="CAI9091623.1"/>
    <property type="molecule type" value="Genomic_DNA"/>
</dbReference>
<feature type="domain" description="HTH myb-type" evidence="8">
    <location>
        <begin position="110"/>
        <end position="164"/>
    </location>
</feature>
<dbReference type="AlphaFoldDB" id="A0AAV1C8X6"/>
<sequence>MTAATVTIDGGSKTIAAVFDVDQAALTVAVDGSGGGDASEVLMMDEDVKEEAAGGGTGRRIVKGPWSPDEDLLLTRLVSKLGARNWGLIARGIPGRSGKSCRLRWCNQLDPSVKRKPFTDEEDQVIISAHAIHGNKWAAIAKLLPGRTDNAIKNHWNSALKRKFSVLAWRKRMISLDGSMDCTNGASEHILSHGDFDSLKSLKEEYDGILEEELQHAERKAQIDGDHLSCENSLSILSENKLPPSGEKSSPSVSRPVAKVGAFSVYNPSGCDLPVPRTDPLQGPLVQTSDLEICKMLGHMEDEPLIPLQCSYGCCSSSGAKAFQSSLLGPEFVDYEETPPTCGHELAAIATDLNNIAWMRHGLENSSRVPDTDNRDATPQVYSTSGPMNANGTIFQPLHFNEGWHQLRGLMTIFPAQMPFRTCVFSR</sequence>
<evidence type="ECO:0000256" key="5">
    <source>
        <dbReference type="ARBA" id="ARBA00023163"/>
    </source>
</evidence>
<keyword evidence="10" id="KW-1185">Reference proteome</keyword>
<dbReference type="InterPro" id="IPR050560">
    <property type="entry name" value="MYB_TF"/>
</dbReference>
<dbReference type="GO" id="GO:0000978">
    <property type="term" value="F:RNA polymerase II cis-regulatory region sequence-specific DNA binding"/>
    <property type="evidence" value="ECO:0007669"/>
    <property type="project" value="TreeGrafter"/>
</dbReference>
<feature type="domain" description="Myb-like" evidence="7">
    <location>
        <begin position="110"/>
        <end position="160"/>
    </location>
</feature>
<gene>
    <name evidence="9" type="ORF">OLC1_LOCUS3507</name>
</gene>
<keyword evidence="6" id="KW-0539">Nucleus</keyword>
<dbReference type="Pfam" id="PF00249">
    <property type="entry name" value="Myb_DNA-binding"/>
    <property type="match status" value="2"/>
</dbReference>
<feature type="domain" description="Myb-like" evidence="7">
    <location>
        <begin position="58"/>
        <end position="109"/>
    </location>
</feature>
<evidence type="ECO:0000256" key="6">
    <source>
        <dbReference type="ARBA" id="ARBA00023242"/>
    </source>
</evidence>
<evidence type="ECO:0000313" key="10">
    <source>
        <dbReference type="Proteomes" id="UP001161247"/>
    </source>
</evidence>
<dbReference type="PANTHER" id="PTHR45614">
    <property type="entry name" value="MYB PROTEIN-RELATED"/>
    <property type="match status" value="1"/>
</dbReference>
<dbReference type="SUPFAM" id="SSF46689">
    <property type="entry name" value="Homeodomain-like"/>
    <property type="match status" value="1"/>
</dbReference>
<keyword evidence="3" id="KW-0805">Transcription regulation</keyword>
<dbReference type="PROSITE" id="PS50090">
    <property type="entry name" value="MYB_LIKE"/>
    <property type="match status" value="2"/>
</dbReference>
<dbReference type="PROSITE" id="PS51294">
    <property type="entry name" value="HTH_MYB"/>
    <property type="match status" value="2"/>
</dbReference>
<evidence type="ECO:0000256" key="4">
    <source>
        <dbReference type="ARBA" id="ARBA00023125"/>
    </source>
</evidence>
<dbReference type="GO" id="GO:0005634">
    <property type="term" value="C:nucleus"/>
    <property type="evidence" value="ECO:0007669"/>
    <property type="project" value="UniProtKB-SubCell"/>
</dbReference>
<accession>A0AAV1C8X6</accession>
<dbReference type="InterPro" id="IPR009057">
    <property type="entry name" value="Homeodomain-like_sf"/>
</dbReference>
<evidence type="ECO:0000256" key="3">
    <source>
        <dbReference type="ARBA" id="ARBA00023015"/>
    </source>
</evidence>
<evidence type="ECO:0000313" key="9">
    <source>
        <dbReference type="EMBL" id="CAI9091623.1"/>
    </source>
</evidence>